<gene>
    <name evidence="1" type="ORF">HHE01_16630</name>
</gene>
<accession>A0A0K2Y773</accession>
<organism evidence="1 2">
    <name type="scientific">Helicobacter heilmannii</name>
    <dbReference type="NCBI Taxonomy" id="35817"/>
    <lineage>
        <taxon>Bacteria</taxon>
        <taxon>Pseudomonadati</taxon>
        <taxon>Campylobacterota</taxon>
        <taxon>Epsilonproteobacteria</taxon>
        <taxon>Campylobacterales</taxon>
        <taxon>Helicobacteraceae</taxon>
        <taxon>Helicobacter</taxon>
    </lineage>
</organism>
<sequence length="43" mass="4773">MGRKINDLAFGEFVALLERKTQVVKIGFIKSNALFPALRPVLA</sequence>
<proteinExistence type="predicted"/>
<evidence type="ECO:0000313" key="1">
    <source>
        <dbReference type="EMBL" id="CRI33977.1"/>
    </source>
</evidence>
<dbReference type="EMBL" id="CDMK01000001">
    <property type="protein sequence ID" value="CRI33977.1"/>
    <property type="molecule type" value="Genomic_DNA"/>
</dbReference>
<protein>
    <submittedName>
        <fullName evidence="1">Uncharacterized protein</fullName>
    </submittedName>
</protein>
<dbReference type="Proteomes" id="UP000046090">
    <property type="component" value="Unassembled WGS sequence"/>
</dbReference>
<reference evidence="2" key="1">
    <citation type="submission" date="2014-12" db="EMBL/GenBank/DDBJ databases">
        <authorList>
            <person name="Smet A."/>
        </authorList>
    </citation>
    <scope>NUCLEOTIDE SEQUENCE [LARGE SCALE GENOMIC DNA]</scope>
</reference>
<name>A0A0K2Y773_HELHE</name>
<evidence type="ECO:0000313" key="2">
    <source>
        <dbReference type="Proteomes" id="UP000046090"/>
    </source>
</evidence>
<keyword evidence="2" id="KW-1185">Reference proteome</keyword>
<dbReference type="AlphaFoldDB" id="A0A0K2Y773"/>